<organism evidence="1 2">
    <name type="scientific">Amborella trichopoda</name>
    <dbReference type="NCBI Taxonomy" id="13333"/>
    <lineage>
        <taxon>Eukaryota</taxon>
        <taxon>Viridiplantae</taxon>
        <taxon>Streptophyta</taxon>
        <taxon>Embryophyta</taxon>
        <taxon>Tracheophyta</taxon>
        <taxon>Spermatophyta</taxon>
        <taxon>Magnoliopsida</taxon>
        <taxon>Amborellales</taxon>
        <taxon>Amborellaceae</taxon>
        <taxon>Amborella</taxon>
    </lineage>
</organism>
<dbReference type="HOGENOM" id="CLU_2295441_0_0_1"/>
<dbReference type="EMBL" id="KI397501">
    <property type="protein sequence ID" value="ERM94819.1"/>
    <property type="molecule type" value="Genomic_DNA"/>
</dbReference>
<keyword evidence="2" id="KW-1185">Reference proteome</keyword>
<dbReference type="Proteomes" id="UP000017836">
    <property type="component" value="Unassembled WGS sequence"/>
</dbReference>
<dbReference type="Gramene" id="ERM94819">
    <property type="protein sequence ID" value="ERM94819"/>
    <property type="gene ID" value="AMTR_s00009p00025930"/>
</dbReference>
<accession>W1NHZ0</accession>
<sequence length="101" mass="11117">MSTRHLQVLPPMVAQTEQVEEYDEIAITLRRTGLPDKHSGKPGLGYMGPTYLPPRPSMADQTTHVVASQDLPPLPCEPLVVEEIFSQATREANVPHGSQET</sequence>
<reference evidence="2" key="1">
    <citation type="journal article" date="2013" name="Science">
        <title>The Amborella genome and the evolution of flowering plants.</title>
        <authorList>
            <consortium name="Amborella Genome Project"/>
        </authorList>
    </citation>
    <scope>NUCLEOTIDE SEQUENCE [LARGE SCALE GENOMIC DNA]</scope>
</reference>
<proteinExistence type="predicted"/>
<protein>
    <submittedName>
        <fullName evidence="1">Uncharacterized protein</fullName>
    </submittedName>
</protein>
<evidence type="ECO:0000313" key="1">
    <source>
        <dbReference type="EMBL" id="ERM94819.1"/>
    </source>
</evidence>
<gene>
    <name evidence="1" type="ORF">AMTR_s00009p00025930</name>
</gene>
<evidence type="ECO:0000313" key="2">
    <source>
        <dbReference type="Proteomes" id="UP000017836"/>
    </source>
</evidence>
<name>W1NHZ0_AMBTC</name>
<dbReference type="AlphaFoldDB" id="W1NHZ0"/>